<accession>A0AB34FS04</accession>
<organism evidence="5 6">
    <name type="scientific">Purpureocillium lavendulum</name>
    <dbReference type="NCBI Taxonomy" id="1247861"/>
    <lineage>
        <taxon>Eukaryota</taxon>
        <taxon>Fungi</taxon>
        <taxon>Dikarya</taxon>
        <taxon>Ascomycota</taxon>
        <taxon>Pezizomycotina</taxon>
        <taxon>Sordariomycetes</taxon>
        <taxon>Hypocreomycetidae</taxon>
        <taxon>Hypocreales</taxon>
        <taxon>Ophiocordycipitaceae</taxon>
        <taxon>Purpureocillium</taxon>
    </lineage>
</organism>
<name>A0AB34FS04_9HYPO</name>
<evidence type="ECO:0000256" key="3">
    <source>
        <dbReference type="PROSITE-ProRule" id="PRU00023"/>
    </source>
</evidence>
<dbReference type="InterPro" id="IPR036770">
    <property type="entry name" value="Ankyrin_rpt-contain_sf"/>
</dbReference>
<feature type="repeat" description="ANK" evidence="3">
    <location>
        <begin position="81"/>
        <end position="117"/>
    </location>
</feature>
<dbReference type="SMART" id="SM00248">
    <property type="entry name" value="ANK"/>
    <property type="match status" value="5"/>
</dbReference>
<evidence type="ECO:0000313" key="5">
    <source>
        <dbReference type="EMBL" id="KAJ6442164.1"/>
    </source>
</evidence>
<dbReference type="Pfam" id="PF12796">
    <property type="entry name" value="Ank_2"/>
    <property type="match status" value="1"/>
</dbReference>
<feature type="repeat" description="ANK" evidence="3">
    <location>
        <begin position="152"/>
        <end position="184"/>
    </location>
</feature>
<dbReference type="PROSITE" id="PS50088">
    <property type="entry name" value="ANK_REPEAT"/>
    <property type="match status" value="4"/>
</dbReference>
<dbReference type="AlphaFoldDB" id="A0AB34FS04"/>
<dbReference type="Proteomes" id="UP001163105">
    <property type="component" value="Unassembled WGS sequence"/>
</dbReference>
<evidence type="ECO:0000313" key="6">
    <source>
        <dbReference type="Proteomes" id="UP001163105"/>
    </source>
</evidence>
<dbReference type="Pfam" id="PF00023">
    <property type="entry name" value="Ank"/>
    <property type="match status" value="1"/>
</dbReference>
<feature type="compositionally biased region" description="Basic residues" evidence="4">
    <location>
        <begin position="342"/>
        <end position="352"/>
    </location>
</feature>
<dbReference type="SUPFAM" id="SSF48403">
    <property type="entry name" value="Ankyrin repeat"/>
    <property type="match status" value="1"/>
</dbReference>
<comment type="caution">
    <text evidence="5">The sequence shown here is derived from an EMBL/GenBank/DDBJ whole genome shotgun (WGS) entry which is preliminary data.</text>
</comment>
<dbReference type="PRINTS" id="PR01415">
    <property type="entry name" value="ANKYRIN"/>
</dbReference>
<evidence type="ECO:0000256" key="4">
    <source>
        <dbReference type="SAM" id="MobiDB-lite"/>
    </source>
</evidence>
<gene>
    <name evidence="5" type="ORF">O9K51_05717</name>
</gene>
<keyword evidence="2 3" id="KW-0040">ANK repeat</keyword>
<dbReference type="InterPro" id="IPR002110">
    <property type="entry name" value="Ankyrin_rpt"/>
</dbReference>
<reference evidence="5" key="1">
    <citation type="submission" date="2023-01" db="EMBL/GenBank/DDBJ databases">
        <title>The growth and conidiation of Purpureocillium lavendulum are regulated by nitrogen source and histone H3K14 acetylation.</title>
        <authorList>
            <person name="Tang P."/>
            <person name="Han J."/>
            <person name="Zhang C."/>
            <person name="Tang P."/>
            <person name="Qi F."/>
            <person name="Zhang K."/>
            <person name="Liang L."/>
        </authorList>
    </citation>
    <scope>NUCLEOTIDE SEQUENCE</scope>
    <source>
        <strain evidence="5">YMF1.00683</strain>
    </source>
</reference>
<protein>
    <submittedName>
        <fullName evidence="5">Ankyrin repeat protein</fullName>
    </submittedName>
</protein>
<sequence>MAVMELVPSLPGARETALLNAAQSGELELVRDLLAEHRTLVLAREHTTGRTSLHLAVINNHEAIVQLLLESGANVEAADNAGWRPLALAASGASARPSLNISRLLLEYGANVEAVNAANLQSALHCCTDAGQLELAQVLLDNGAQVDFRDVNGWTALLRAVVNGYLDMIRLLLQYGADIDVRASDGQTAERLARSSDALRILKSTQLLRGPEISSSGSRPVKRKTLAPAARIPPQLEDIDKQSACHAFKVSVVEFFIGDTEQRIHKTASVYDMIYGIGANAIMNAARQGNIESKPAFRWYHLPANNTAPSTSTGRIAAFVPYLHYETQRGFSAMVESISRALPRRRPKKTAKFKLPESDGDNATGTAPGPSLSENRNRAPSMVMTSGALHELLLKGYLKTSLGEVPPLQARRTLDQYFYTHLGSTAKRDADQVVLRYTSNFAGSEPKIFMVDQLWLWMLDEDTVISCCSMRWDSWTVDASTEGTHPTSWDDFKLVDGDPLNVFQNTIRYLRNVRRPSITTARDFCSVITSFCLAAFDPQETPEEFRFFDFIERSIGDVSDQTAERLREFRSLLDATAATNEFLSAEDIRIEQETKLLVDIEDIRDELGILRSVLEDQQVVVEDLYGRLRLNTSDEHEHYSQGKRGKQVQASHLARLDRMETLTNKAVQSLPLSFITSFFTIPIAAFPYNDKDKMPVGFILGIICKLELRTGV</sequence>
<dbReference type="PANTHER" id="PTHR24173:SF74">
    <property type="entry name" value="ANKYRIN REPEAT DOMAIN-CONTAINING PROTEIN 16"/>
    <property type="match status" value="1"/>
</dbReference>
<proteinExistence type="predicted"/>
<feature type="region of interest" description="Disordered" evidence="4">
    <location>
        <begin position="342"/>
        <end position="378"/>
    </location>
</feature>
<dbReference type="PROSITE" id="PS50297">
    <property type="entry name" value="ANK_REP_REGION"/>
    <property type="match status" value="3"/>
</dbReference>
<feature type="repeat" description="ANK" evidence="3">
    <location>
        <begin position="119"/>
        <end position="151"/>
    </location>
</feature>
<feature type="repeat" description="ANK" evidence="3">
    <location>
        <begin position="48"/>
        <end position="80"/>
    </location>
</feature>
<dbReference type="PANTHER" id="PTHR24173">
    <property type="entry name" value="ANKYRIN REPEAT CONTAINING"/>
    <property type="match status" value="1"/>
</dbReference>
<evidence type="ECO:0000256" key="2">
    <source>
        <dbReference type="ARBA" id="ARBA00023043"/>
    </source>
</evidence>
<keyword evidence="1" id="KW-0677">Repeat</keyword>
<keyword evidence="6" id="KW-1185">Reference proteome</keyword>
<evidence type="ECO:0000256" key="1">
    <source>
        <dbReference type="ARBA" id="ARBA00022737"/>
    </source>
</evidence>
<dbReference type="EMBL" id="JAQHRD010000004">
    <property type="protein sequence ID" value="KAJ6442164.1"/>
    <property type="molecule type" value="Genomic_DNA"/>
</dbReference>
<dbReference type="Gene3D" id="1.25.40.20">
    <property type="entry name" value="Ankyrin repeat-containing domain"/>
    <property type="match status" value="2"/>
</dbReference>